<dbReference type="EMBL" id="CP050066">
    <property type="protein sequence ID" value="WWE92051.1"/>
    <property type="molecule type" value="Genomic_DNA"/>
</dbReference>
<accession>A0AAJ6ML61</accession>
<evidence type="ECO:0000313" key="2">
    <source>
        <dbReference type="Proteomes" id="UP000500895"/>
    </source>
</evidence>
<gene>
    <name evidence="1" type="ORF">HAV00_33135</name>
</gene>
<dbReference type="Proteomes" id="UP000500895">
    <property type="component" value="Chromosome"/>
</dbReference>
<protein>
    <submittedName>
        <fullName evidence="1">Uncharacterized protein</fullName>
    </submittedName>
</protein>
<dbReference type="AlphaFoldDB" id="A0AAJ6ML61"/>
<organism evidence="1 2">
    <name type="scientific">Bradyrhizobium symbiodeficiens</name>
    <dbReference type="NCBI Taxonomy" id="1404367"/>
    <lineage>
        <taxon>Bacteria</taxon>
        <taxon>Pseudomonadati</taxon>
        <taxon>Pseudomonadota</taxon>
        <taxon>Alphaproteobacteria</taxon>
        <taxon>Hyphomicrobiales</taxon>
        <taxon>Nitrobacteraceae</taxon>
        <taxon>Bradyrhizobium</taxon>
    </lineage>
</organism>
<evidence type="ECO:0000313" key="1">
    <source>
        <dbReference type="EMBL" id="WWE92051.1"/>
    </source>
</evidence>
<dbReference type="RefSeq" id="WP_244637537.1">
    <property type="nucleotide sequence ID" value="NZ_CP050065.2"/>
</dbReference>
<sequence>MPLSPEVVTANREALAWLVSLNVSFATDEEPWFTIDGIEAPADRQ</sequence>
<proteinExistence type="predicted"/>
<name>A0AAJ6ML61_9BRAD</name>
<reference evidence="1 2" key="1">
    <citation type="journal article" date="2020" name="Int. J. Syst. Evol. Microbiol.">
        <title>Description and complete genome sequences of Bradyrhizobium symbiodeficiens sp. nov., a non-symbiotic bacterium associated with legumes native to Canada.</title>
        <authorList>
            <person name="Bromfield E.S.P."/>
            <person name="Cloutier S."/>
            <person name="Nguyen H.D.T."/>
        </authorList>
    </citation>
    <scope>NUCLEOTIDE SEQUENCE [LARGE SCALE GENOMIC DNA]</scope>
    <source>
        <strain evidence="1 2">101S1MB</strain>
    </source>
</reference>